<accession>A0ACC5U8G6</accession>
<dbReference type="Proteomes" id="UP001647509">
    <property type="component" value="Unassembled WGS sequence"/>
</dbReference>
<keyword evidence="1" id="KW-0808">Transferase</keyword>
<reference evidence="1" key="1">
    <citation type="submission" date="2021-05" db="EMBL/GenBank/DDBJ databases">
        <title>Draft genomes of bacteria isolated from model marine particles.</title>
        <authorList>
            <person name="Datta M.S."/>
            <person name="Schwartzman J.A."/>
            <person name="Enke T.N."/>
            <person name="Saavedra J."/>
            <person name="Cermak N."/>
            <person name="Cordero O.X."/>
        </authorList>
    </citation>
    <scope>NUCLEOTIDE SEQUENCE</scope>
    <source>
        <strain evidence="1">I2M19</strain>
    </source>
</reference>
<keyword evidence="2" id="KW-1185">Reference proteome</keyword>
<organism evidence="1 2">
    <name type="scientific">Pseudotamlana agarivorans</name>
    <dbReference type="NCBI Taxonomy" id="481183"/>
    <lineage>
        <taxon>Bacteria</taxon>
        <taxon>Pseudomonadati</taxon>
        <taxon>Bacteroidota</taxon>
        <taxon>Flavobacteriia</taxon>
        <taxon>Flavobacteriales</taxon>
        <taxon>Flavobacteriaceae</taxon>
        <taxon>Pseudotamlana</taxon>
    </lineage>
</organism>
<evidence type="ECO:0000313" key="2">
    <source>
        <dbReference type="Proteomes" id="UP001647509"/>
    </source>
</evidence>
<protein>
    <submittedName>
        <fullName evidence="1">6-phosphofructokinase</fullName>
        <ecNumber evidence="1">2.7.1.11</ecNumber>
    </submittedName>
</protein>
<dbReference type="EC" id="2.7.1.11" evidence="1"/>
<sequence length="405" mass="45167">MEKSIAIICGGGPAPGINTVVSTIAKTFIKDGYKVIGVHHGFKGILAENPEVKIFDFALADRIFSRGGSTITMSRFKPKDSDFKADFFKNNNVKLLVTIGGDDTASTANRLTKYLQKQELDVAHVHVPKTIDNDLPLPDRNPTFGFHTAKDEGVRIGNTVYEDARTSENWFVMSAMGRSAGHLAFGIASACHFQMMIIPEMFNNTKITFDKLINMIVSSIVKCKIKGIEYGVALVSEGVFHFMDEEEIINSDINFTYDDHGHPELGNVSKSHIFNYLLQVKLKEIGLKVKTRPVELGYELRCCNPIAFDLTLCSLLGIGVKKLFDQGISGCIVSANSNGDIAPLFLKDFEDESGKIPPRLVDIESDMAQLFINNLFFIQEKDYEKAKQYLPNPEAYDFKKILNWN</sequence>
<comment type="caution">
    <text evidence="1">The sequence shown here is derived from an EMBL/GenBank/DDBJ whole genome shotgun (WGS) entry which is preliminary data.</text>
</comment>
<proteinExistence type="predicted"/>
<evidence type="ECO:0000313" key="1">
    <source>
        <dbReference type="EMBL" id="MBU2950606.1"/>
    </source>
</evidence>
<name>A0ACC5U8G6_9FLAO</name>
<dbReference type="EMBL" id="JAHKPD010000012">
    <property type="protein sequence ID" value="MBU2950606.1"/>
    <property type="molecule type" value="Genomic_DNA"/>
</dbReference>
<gene>
    <name evidence="1" type="ORF">KO493_07855</name>
</gene>